<evidence type="ECO:0000313" key="1">
    <source>
        <dbReference type="EMBL" id="KAF5093969.1"/>
    </source>
</evidence>
<accession>A0ACB6V0M2</accession>
<gene>
    <name evidence="1" type="ORF">D0Z00_003754</name>
</gene>
<organism evidence="1 2">
    <name type="scientific">Geotrichum galactomycetum</name>
    <dbReference type="NCBI Taxonomy" id="27317"/>
    <lineage>
        <taxon>Eukaryota</taxon>
        <taxon>Fungi</taxon>
        <taxon>Dikarya</taxon>
        <taxon>Ascomycota</taxon>
        <taxon>Saccharomycotina</taxon>
        <taxon>Dipodascomycetes</taxon>
        <taxon>Dipodascales</taxon>
        <taxon>Dipodascaceae</taxon>
        <taxon>Geotrichum</taxon>
    </lineage>
</organism>
<comment type="caution">
    <text evidence="1">The sequence shown here is derived from an EMBL/GenBank/DDBJ whole genome shotgun (WGS) entry which is preliminary data.</text>
</comment>
<protein>
    <submittedName>
        <fullName evidence="1">Uncharacterized protein</fullName>
    </submittedName>
</protein>
<evidence type="ECO:0000313" key="2">
    <source>
        <dbReference type="Proteomes" id="UP000744676"/>
    </source>
</evidence>
<proteinExistence type="predicted"/>
<dbReference type="Proteomes" id="UP000744676">
    <property type="component" value="Unassembled WGS sequence"/>
</dbReference>
<sequence>METLRYAAEDGIPHLIVIFRSLPPVIPPAFANPNNENLDSGQIVRLIIEIAVTAFFAGIQVRDPGQQEWVERWFQQCYQYTGWSTAQTIVQGIKRGWTAQKAAIAQMMEARARSAGSSPSHASTSPSSTSEDSLSPLSNTDSSPMSDTSADQFLDNLTPKERKAFRVAKAKGLL</sequence>
<name>A0ACB6V0M2_9ASCO</name>
<keyword evidence="2" id="KW-1185">Reference proteome</keyword>
<reference evidence="1 2" key="1">
    <citation type="journal article" date="2020" name="Front. Microbiol.">
        <title>Phenotypic and Genetic Characterization of the Cheese Ripening Yeast Geotrichum candidum.</title>
        <authorList>
            <person name="Perkins V."/>
            <person name="Vignola S."/>
            <person name="Lessard M.H."/>
            <person name="Plante P.L."/>
            <person name="Corbeil J."/>
            <person name="Dugat-Bony E."/>
            <person name="Frenette M."/>
            <person name="Labrie S."/>
        </authorList>
    </citation>
    <scope>NUCLEOTIDE SEQUENCE [LARGE SCALE GENOMIC DNA]</scope>
    <source>
        <strain evidence="1 2">LMA-1147</strain>
    </source>
</reference>
<dbReference type="EMBL" id="QVQA01000192">
    <property type="protein sequence ID" value="KAF5093969.1"/>
    <property type="molecule type" value="Genomic_DNA"/>
</dbReference>